<dbReference type="PANTHER" id="PTHR43415:SF5">
    <property type="entry name" value="ACETYLTRANSFERASE"/>
    <property type="match status" value="1"/>
</dbReference>
<gene>
    <name evidence="2" type="ORF">SAMN05444008_101287</name>
</gene>
<reference evidence="2 3" key="1">
    <citation type="submission" date="2016-11" db="EMBL/GenBank/DDBJ databases">
        <authorList>
            <person name="Jaros S."/>
            <person name="Januszkiewicz K."/>
            <person name="Wedrychowicz H."/>
        </authorList>
    </citation>
    <scope>NUCLEOTIDE SEQUENCE [LARGE SCALE GENOMIC DNA]</scope>
    <source>
        <strain evidence="2 3">DSM 26897</strain>
    </source>
</reference>
<evidence type="ECO:0000313" key="3">
    <source>
        <dbReference type="Proteomes" id="UP000184368"/>
    </source>
</evidence>
<accession>A0A1M4SZK4</accession>
<dbReference type="GO" id="GO:0016747">
    <property type="term" value="F:acyltransferase activity, transferring groups other than amino-acyl groups"/>
    <property type="evidence" value="ECO:0007669"/>
    <property type="project" value="InterPro"/>
</dbReference>
<dbReference type="PANTHER" id="PTHR43415">
    <property type="entry name" value="SPERMIDINE N(1)-ACETYLTRANSFERASE"/>
    <property type="match status" value="1"/>
</dbReference>
<proteinExistence type="predicted"/>
<sequence>MSCFCNNYLFFPAVSFFTVVLNSGVTHKFFSRMIELAYFTQEDFDLLIQWITDEAVLQNWTGSLFSFPLTHKKLEWYIRDANDIQQSDVFIYKAVDTERGATVGHISLGSISKKNRSARISRVLVGNTAERGRGYCTGMIQALLRIGFKDLQLHRISLGVYTTNTSAIRCYERCGFVTEGISRDVLRYGDEYWSLMEMSILEDEWRQMAQRMAA</sequence>
<evidence type="ECO:0000259" key="1">
    <source>
        <dbReference type="PROSITE" id="PS51186"/>
    </source>
</evidence>
<dbReference type="AlphaFoldDB" id="A0A1M4SZK4"/>
<dbReference type="Pfam" id="PF13302">
    <property type="entry name" value="Acetyltransf_3"/>
    <property type="match status" value="1"/>
</dbReference>
<dbReference type="EMBL" id="FQUO01000001">
    <property type="protein sequence ID" value="SHE37570.1"/>
    <property type="molecule type" value="Genomic_DNA"/>
</dbReference>
<dbReference type="InterPro" id="IPR000182">
    <property type="entry name" value="GNAT_dom"/>
</dbReference>
<organism evidence="2 3">
    <name type="scientific">Cnuella takakiae</name>
    <dbReference type="NCBI Taxonomy" id="1302690"/>
    <lineage>
        <taxon>Bacteria</taxon>
        <taxon>Pseudomonadati</taxon>
        <taxon>Bacteroidota</taxon>
        <taxon>Chitinophagia</taxon>
        <taxon>Chitinophagales</taxon>
        <taxon>Chitinophagaceae</taxon>
        <taxon>Cnuella</taxon>
    </lineage>
</organism>
<protein>
    <submittedName>
        <fullName evidence="2">Protein N-acetyltransferase, RimJ/RimL family</fullName>
    </submittedName>
</protein>
<dbReference type="PROSITE" id="PS51186">
    <property type="entry name" value="GNAT"/>
    <property type="match status" value="1"/>
</dbReference>
<dbReference type="Gene3D" id="3.40.630.30">
    <property type="match status" value="1"/>
</dbReference>
<dbReference type="Proteomes" id="UP000184368">
    <property type="component" value="Unassembled WGS sequence"/>
</dbReference>
<feature type="domain" description="N-acetyltransferase" evidence="1">
    <location>
        <begin position="34"/>
        <end position="199"/>
    </location>
</feature>
<keyword evidence="3" id="KW-1185">Reference proteome</keyword>
<dbReference type="STRING" id="1302690.BUE76_01010"/>
<name>A0A1M4SZK4_9BACT</name>
<dbReference type="RefSeq" id="WP_245798259.1">
    <property type="nucleotide sequence ID" value="NZ_FQUO01000001.1"/>
</dbReference>
<evidence type="ECO:0000313" key="2">
    <source>
        <dbReference type="EMBL" id="SHE37570.1"/>
    </source>
</evidence>
<keyword evidence="2" id="KW-0808">Transferase</keyword>
<dbReference type="InterPro" id="IPR016181">
    <property type="entry name" value="Acyl_CoA_acyltransferase"/>
</dbReference>
<dbReference type="SUPFAM" id="SSF55729">
    <property type="entry name" value="Acyl-CoA N-acyltransferases (Nat)"/>
    <property type="match status" value="1"/>
</dbReference>